<evidence type="ECO:0000256" key="1">
    <source>
        <dbReference type="SAM" id="Phobius"/>
    </source>
</evidence>
<sequence>MLPASSPKSFIEQIFRFCLLLFASALLLNLAVDLLRCIWPWLLGLAVLGAGLWLVIWWLRRRTDW</sequence>
<organism evidence="2 3">
    <name type="scientific">Corynebacterium nasicanis</name>
    <dbReference type="NCBI Taxonomy" id="1448267"/>
    <lineage>
        <taxon>Bacteria</taxon>
        <taxon>Bacillati</taxon>
        <taxon>Actinomycetota</taxon>
        <taxon>Actinomycetes</taxon>
        <taxon>Mycobacteriales</taxon>
        <taxon>Corynebacteriaceae</taxon>
        <taxon>Corynebacterium</taxon>
    </lineage>
</organism>
<comment type="caution">
    <text evidence="2">The sequence shown here is derived from an EMBL/GenBank/DDBJ whole genome shotgun (WGS) entry which is preliminary data.</text>
</comment>
<evidence type="ECO:0000313" key="3">
    <source>
        <dbReference type="Proteomes" id="UP001596244"/>
    </source>
</evidence>
<feature type="transmembrane region" description="Helical" evidence="1">
    <location>
        <begin position="38"/>
        <end position="59"/>
    </location>
</feature>
<keyword evidence="1" id="KW-0472">Membrane</keyword>
<keyword evidence="1" id="KW-1133">Transmembrane helix</keyword>
<keyword evidence="1" id="KW-0812">Transmembrane</keyword>
<proteinExistence type="predicted"/>
<evidence type="ECO:0000313" key="2">
    <source>
        <dbReference type="EMBL" id="MFC6146560.1"/>
    </source>
</evidence>
<dbReference type="EMBL" id="JBHSQE010000004">
    <property type="protein sequence ID" value="MFC6146560.1"/>
    <property type="molecule type" value="Genomic_DNA"/>
</dbReference>
<dbReference type="Proteomes" id="UP001596244">
    <property type="component" value="Unassembled WGS sequence"/>
</dbReference>
<protein>
    <submittedName>
        <fullName evidence="2">Uncharacterized protein</fullName>
    </submittedName>
</protein>
<gene>
    <name evidence="2" type="ORF">ACFPUZ_07060</name>
</gene>
<reference evidence="3" key="1">
    <citation type="journal article" date="2019" name="Int. J. Syst. Evol. Microbiol.">
        <title>The Global Catalogue of Microorganisms (GCM) 10K type strain sequencing project: providing services to taxonomists for standard genome sequencing and annotation.</title>
        <authorList>
            <consortium name="The Broad Institute Genomics Platform"/>
            <consortium name="The Broad Institute Genome Sequencing Center for Infectious Disease"/>
            <person name="Wu L."/>
            <person name="Ma J."/>
        </authorList>
    </citation>
    <scope>NUCLEOTIDE SEQUENCE [LARGE SCALE GENOMIC DNA]</scope>
    <source>
        <strain evidence="3">CCUG 51943</strain>
    </source>
</reference>
<dbReference type="RefSeq" id="WP_377001077.1">
    <property type="nucleotide sequence ID" value="NZ_JBHSQE010000004.1"/>
</dbReference>
<keyword evidence="3" id="KW-1185">Reference proteome</keyword>
<name>A0ABW1QD83_9CORY</name>
<feature type="transmembrane region" description="Helical" evidence="1">
    <location>
        <begin position="14"/>
        <end position="32"/>
    </location>
</feature>
<accession>A0ABW1QD83</accession>